<evidence type="ECO:0000313" key="3">
    <source>
        <dbReference type="EMBL" id="VDK74077.1"/>
    </source>
</evidence>
<keyword evidence="1" id="KW-0479">Metal-binding</keyword>
<dbReference type="OMA" id="TIKCYRN"/>
<keyword evidence="1" id="KW-0863">Zinc-finger</keyword>
<dbReference type="PANTHER" id="PTHR15555:SF0">
    <property type="entry name" value="ZINC FINGER HIT DOMAIN-CONTAINING PROTEIN 2"/>
    <property type="match status" value="1"/>
</dbReference>
<organism evidence="3 4">
    <name type="scientific">Litomosoides sigmodontis</name>
    <name type="common">Filarial nematode worm</name>
    <dbReference type="NCBI Taxonomy" id="42156"/>
    <lineage>
        <taxon>Eukaryota</taxon>
        <taxon>Metazoa</taxon>
        <taxon>Ecdysozoa</taxon>
        <taxon>Nematoda</taxon>
        <taxon>Chromadorea</taxon>
        <taxon>Rhabditida</taxon>
        <taxon>Spirurina</taxon>
        <taxon>Spiruromorpha</taxon>
        <taxon>Filarioidea</taxon>
        <taxon>Onchocercidae</taxon>
        <taxon>Litomosoides</taxon>
    </lineage>
</organism>
<accession>A0A3P6SNZ4</accession>
<proteinExistence type="predicted"/>
<gene>
    <name evidence="3" type="ORF">NLS_LOCUS2339</name>
</gene>
<dbReference type="SUPFAM" id="SSF144232">
    <property type="entry name" value="HIT/MYND zinc finger-like"/>
    <property type="match status" value="1"/>
</dbReference>
<dbReference type="PROSITE" id="PS51083">
    <property type="entry name" value="ZF_HIT"/>
    <property type="match status" value="1"/>
</dbReference>
<name>A0A3P6SNZ4_LITSI</name>
<evidence type="ECO:0000259" key="2">
    <source>
        <dbReference type="PROSITE" id="PS51083"/>
    </source>
</evidence>
<keyword evidence="1" id="KW-0862">Zinc</keyword>
<reference evidence="3 4" key="1">
    <citation type="submission" date="2018-08" db="EMBL/GenBank/DDBJ databases">
        <authorList>
            <person name="Laetsch R D."/>
            <person name="Stevens L."/>
            <person name="Kumar S."/>
            <person name="Blaxter L. M."/>
        </authorList>
    </citation>
    <scope>NUCLEOTIDE SEQUENCE [LARGE SCALE GENOMIC DNA]</scope>
</reference>
<evidence type="ECO:0000313" key="4">
    <source>
        <dbReference type="Proteomes" id="UP000277928"/>
    </source>
</evidence>
<dbReference type="EMBL" id="UYRX01000105">
    <property type="protein sequence ID" value="VDK74077.1"/>
    <property type="molecule type" value="Genomic_DNA"/>
</dbReference>
<keyword evidence="4" id="KW-1185">Reference proteome</keyword>
<dbReference type="Gene3D" id="3.30.60.190">
    <property type="match status" value="1"/>
</dbReference>
<dbReference type="Proteomes" id="UP000277928">
    <property type="component" value="Unassembled WGS sequence"/>
</dbReference>
<dbReference type="PANTHER" id="PTHR15555">
    <property type="entry name" value="ZINC FINGER HIT DOMAIN CONTAINING PROTEIN 2 PROTEIN FON -RELATED"/>
    <property type="match status" value="1"/>
</dbReference>
<dbReference type="GO" id="GO:0008270">
    <property type="term" value="F:zinc ion binding"/>
    <property type="evidence" value="ECO:0007669"/>
    <property type="project" value="UniProtKB-UniRule"/>
</dbReference>
<dbReference type="OrthoDB" id="5994at2759"/>
<feature type="domain" description="HIT-type" evidence="2">
    <location>
        <begin position="12"/>
        <end position="45"/>
    </location>
</feature>
<dbReference type="InterPro" id="IPR039646">
    <property type="entry name" value="ZNHIT2"/>
</dbReference>
<sequence length="182" mass="20752">MEATAQEERISCLACGSLDSLNICPRCALAYCSVKCYRSEQHRGCSESFYRECIEQELRLRGEAQKLPRTFEEFMNEQNTENFPIDMDIPSSSDHIIDSDDDDSVDNYLEKVEKECASEYQSAEERELDRQLTLLGVGTDNESLLSSLTDVEKKSFTLFYNKLLEQEAGLGRSVFTKKQGPK</sequence>
<dbReference type="AlphaFoldDB" id="A0A3P6SNZ4"/>
<dbReference type="InterPro" id="IPR007529">
    <property type="entry name" value="Znf_HIT"/>
</dbReference>
<evidence type="ECO:0000256" key="1">
    <source>
        <dbReference type="PROSITE-ProRule" id="PRU00453"/>
    </source>
</evidence>
<dbReference type="STRING" id="42156.A0A3P6SNZ4"/>
<protein>
    <recommendedName>
        <fullName evidence="2">HIT-type domain-containing protein</fullName>
    </recommendedName>
</protein>